<name>A0A2I0T4L5_LIMLA</name>
<dbReference type="GO" id="GO:0008270">
    <property type="term" value="F:zinc ion binding"/>
    <property type="evidence" value="ECO:0007669"/>
    <property type="project" value="UniProtKB-KW"/>
</dbReference>
<dbReference type="PANTHER" id="PTHR16515">
    <property type="entry name" value="PR DOMAIN ZINC FINGER PROTEIN"/>
    <property type="match status" value="1"/>
</dbReference>
<dbReference type="Pfam" id="PF00096">
    <property type="entry name" value="zf-C2H2"/>
    <property type="match status" value="1"/>
</dbReference>
<dbReference type="FunFam" id="3.30.160.60:FF:000678">
    <property type="entry name" value="Myoneurin isoform X1"/>
    <property type="match status" value="1"/>
</dbReference>
<sequence length="166" mass="19126">MSVWGRVVKLGTDALQMTPEQKRAASWASVWDRQQESVWVRSEQLRSLKDEEGEKPYKCELCDKGFAQKCQLVFHSRMHHGEEKPYKCDVCNLQFATSSNLKIHAREVIRDFCVLQPTHRYPYGNDVEEAQRREALRVRSVRAALCSGQHPHLPRAPAHGGETLRV</sequence>
<keyword evidence="3" id="KW-0677">Repeat</keyword>
<keyword evidence="5" id="KW-0862">Zinc</keyword>
<evidence type="ECO:0000313" key="10">
    <source>
        <dbReference type="Proteomes" id="UP000233556"/>
    </source>
</evidence>
<feature type="domain" description="C2H2-type" evidence="8">
    <location>
        <begin position="86"/>
        <end position="108"/>
    </location>
</feature>
<keyword evidence="6" id="KW-0539">Nucleus</keyword>
<dbReference type="GO" id="GO:0005634">
    <property type="term" value="C:nucleus"/>
    <property type="evidence" value="ECO:0007669"/>
    <property type="project" value="UniProtKB-SubCell"/>
</dbReference>
<dbReference type="OrthoDB" id="8117402at2759"/>
<dbReference type="PROSITE" id="PS50157">
    <property type="entry name" value="ZINC_FINGER_C2H2_2"/>
    <property type="match status" value="2"/>
</dbReference>
<keyword evidence="10" id="KW-1185">Reference proteome</keyword>
<proteinExistence type="predicted"/>
<dbReference type="SUPFAM" id="SSF57667">
    <property type="entry name" value="beta-beta-alpha zinc fingers"/>
    <property type="match status" value="1"/>
</dbReference>
<reference evidence="10" key="2">
    <citation type="submission" date="2017-12" db="EMBL/GenBank/DDBJ databases">
        <title>Genome sequence of the Bar-tailed Godwit (Limosa lapponica baueri).</title>
        <authorList>
            <person name="Lima N.C.B."/>
            <person name="Parody-Merino A.M."/>
            <person name="Battley P.F."/>
            <person name="Fidler A.E."/>
            <person name="Prosdocimi F."/>
        </authorList>
    </citation>
    <scope>NUCLEOTIDE SEQUENCE [LARGE SCALE GENOMIC DNA]</scope>
</reference>
<dbReference type="Proteomes" id="UP000233556">
    <property type="component" value="Unassembled WGS sequence"/>
</dbReference>
<accession>A0A2I0T4L5</accession>
<evidence type="ECO:0000256" key="6">
    <source>
        <dbReference type="ARBA" id="ARBA00023242"/>
    </source>
</evidence>
<evidence type="ECO:0000259" key="8">
    <source>
        <dbReference type="PROSITE" id="PS50157"/>
    </source>
</evidence>
<dbReference type="EMBL" id="KZ519410">
    <property type="protein sequence ID" value="PKU28735.1"/>
    <property type="molecule type" value="Genomic_DNA"/>
</dbReference>
<protein>
    <recommendedName>
        <fullName evidence="8">C2H2-type domain-containing protein</fullName>
    </recommendedName>
</protein>
<comment type="subcellular location">
    <subcellularLocation>
        <location evidence="1">Nucleus</location>
    </subcellularLocation>
</comment>
<organism evidence="9 10">
    <name type="scientific">Limosa lapponica baueri</name>
    <dbReference type="NCBI Taxonomy" id="1758121"/>
    <lineage>
        <taxon>Eukaryota</taxon>
        <taxon>Metazoa</taxon>
        <taxon>Chordata</taxon>
        <taxon>Craniata</taxon>
        <taxon>Vertebrata</taxon>
        <taxon>Euteleostomi</taxon>
        <taxon>Archelosauria</taxon>
        <taxon>Archosauria</taxon>
        <taxon>Dinosauria</taxon>
        <taxon>Saurischia</taxon>
        <taxon>Theropoda</taxon>
        <taxon>Coelurosauria</taxon>
        <taxon>Aves</taxon>
        <taxon>Neognathae</taxon>
        <taxon>Neoaves</taxon>
        <taxon>Charadriiformes</taxon>
        <taxon>Scolopacidae</taxon>
        <taxon>Limosa</taxon>
    </lineage>
</organism>
<gene>
    <name evidence="9" type="ORF">llap_20961</name>
</gene>
<evidence type="ECO:0000256" key="7">
    <source>
        <dbReference type="PROSITE-ProRule" id="PRU00042"/>
    </source>
</evidence>
<evidence type="ECO:0000256" key="1">
    <source>
        <dbReference type="ARBA" id="ARBA00004123"/>
    </source>
</evidence>
<keyword evidence="2" id="KW-0479">Metal-binding</keyword>
<dbReference type="InterPro" id="IPR036236">
    <property type="entry name" value="Znf_C2H2_sf"/>
</dbReference>
<dbReference type="PROSITE" id="PS00028">
    <property type="entry name" value="ZINC_FINGER_C2H2_1"/>
    <property type="match status" value="1"/>
</dbReference>
<keyword evidence="4 7" id="KW-0863">Zinc-finger</keyword>
<feature type="domain" description="C2H2-type" evidence="8">
    <location>
        <begin position="57"/>
        <end position="85"/>
    </location>
</feature>
<dbReference type="InterPro" id="IPR050331">
    <property type="entry name" value="Zinc_finger"/>
</dbReference>
<dbReference type="PANTHER" id="PTHR16515:SF49">
    <property type="entry name" value="GASTRULA ZINC FINGER PROTEIN XLCGF49.1-LIKE-RELATED"/>
    <property type="match status" value="1"/>
</dbReference>
<dbReference type="AlphaFoldDB" id="A0A2I0T4L5"/>
<evidence type="ECO:0000256" key="4">
    <source>
        <dbReference type="ARBA" id="ARBA00022771"/>
    </source>
</evidence>
<evidence type="ECO:0000256" key="3">
    <source>
        <dbReference type="ARBA" id="ARBA00022737"/>
    </source>
</evidence>
<dbReference type="InterPro" id="IPR013087">
    <property type="entry name" value="Znf_C2H2_type"/>
</dbReference>
<evidence type="ECO:0000313" key="9">
    <source>
        <dbReference type="EMBL" id="PKU28735.1"/>
    </source>
</evidence>
<dbReference type="Gene3D" id="3.30.160.60">
    <property type="entry name" value="Classic Zinc Finger"/>
    <property type="match status" value="2"/>
</dbReference>
<dbReference type="GO" id="GO:0010468">
    <property type="term" value="P:regulation of gene expression"/>
    <property type="evidence" value="ECO:0007669"/>
    <property type="project" value="TreeGrafter"/>
</dbReference>
<evidence type="ECO:0000256" key="2">
    <source>
        <dbReference type="ARBA" id="ARBA00022723"/>
    </source>
</evidence>
<evidence type="ECO:0000256" key="5">
    <source>
        <dbReference type="ARBA" id="ARBA00022833"/>
    </source>
</evidence>
<dbReference type="SMART" id="SM00355">
    <property type="entry name" value="ZnF_C2H2"/>
    <property type="match status" value="2"/>
</dbReference>
<reference evidence="10" key="1">
    <citation type="submission" date="2017-11" db="EMBL/GenBank/DDBJ databases">
        <authorList>
            <person name="Lima N.C."/>
            <person name="Parody-Merino A.M."/>
            <person name="Battley P.F."/>
            <person name="Fidler A.E."/>
            <person name="Prosdocimi F."/>
        </authorList>
    </citation>
    <scope>NUCLEOTIDE SEQUENCE [LARGE SCALE GENOMIC DNA]</scope>
</reference>
<dbReference type="FunFam" id="3.30.160.60:FF:000065">
    <property type="entry name" value="B-cell CLL/lymphoma 6, member B"/>
    <property type="match status" value="1"/>
</dbReference>